<dbReference type="InterPro" id="IPR008949">
    <property type="entry name" value="Isoprenoid_synthase_dom_sf"/>
</dbReference>
<feature type="compositionally biased region" description="Pro residues" evidence="7">
    <location>
        <begin position="9"/>
        <end position="20"/>
    </location>
</feature>
<keyword evidence="5 6" id="KW-0456">Lyase</keyword>
<evidence type="ECO:0000256" key="6">
    <source>
        <dbReference type="RuleBase" id="RU366034"/>
    </source>
</evidence>
<keyword evidence="3 6" id="KW-0479">Metal-binding</keyword>
<dbReference type="EMBL" id="KN822955">
    <property type="protein sequence ID" value="KIO32392.1"/>
    <property type="molecule type" value="Genomic_DNA"/>
</dbReference>
<evidence type="ECO:0000313" key="9">
    <source>
        <dbReference type="Proteomes" id="UP000054248"/>
    </source>
</evidence>
<evidence type="ECO:0000256" key="1">
    <source>
        <dbReference type="ARBA" id="ARBA00001946"/>
    </source>
</evidence>
<dbReference type="SUPFAM" id="SSF48576">
    <property type="entry name" value="Terpenoid synthases"/>
    <property type="match status" value="1"/>
</dbReference>
<feature type="region of interest" description="Disordered" evidence="7">
    <location>
        <begin position="1"/>
        <end position="20"/>
    </location>
</feature>
<dbReference type="GO" id="GO:0010333">
    <property type="term" value="F:terpene synthase activity"/>
    <property type="evidence" value="ECO:0007669"/>
    <property type="project" value="InterPro"/>
</dbReference>
<dbReference type="STRING" id="1051891.A0A0C3MF90"/>
<evidence type="ECO:0000256" key="7">
    <source>
        <dbReference type="SAM" id="MobiDB-lite"/>
    </source>
</evidence>
<keyword evidence="9" id="KW-1185">Reference proteome</keyword>
<dbReference type="OrthoDB" id="2861623at2759"/>
<dbReference type="PANTHER" id="PTHR35201">
    <property type="entry name" value="TERPENE SYNTHASE"/>
    <property type="match status" value="1"/>
</dbReference>
<dbReference type="SFLD" id="SFLDS00005">
    <property type="entry name" value="Isoprenoid_Synthase_Type_I"/>
    <property type="match status" value="1"/>
</dbReference>
<comment type="cofactor">
    <cofactor evidence="1 6">
        <name>Mg(2+)</name>
        <dbReference type="ChEBI" id="CHEBI:18420"/>
    </cofactor>
</comment>
<dbReference type="Pfam" id="PF19086">
    <property type="entry name" value="Terpene_syn_C_2"/>
    <property type="match status" value="1"/>
</dbReference>
<accession>A0A0C3MF90</accession>
<reference evidence="9" key="2">
    <citation type="submission" date="2015-01" db="EMBL/GenBank/DDBJ databases">
        <title>Evolutionary Origins and Diversification of the Mycorrhizal Mutualists.</title>
        <authorList>
            <consortium name="DOE Joint Genome Institute"/>
            <consortium name="Mycorrhizal Genomics Consortium"/>
            <person name="Kohler A."/>
            <person name="Kuo A."/>
            <person name="Nagy L.G."/>
            <person name="Floudas D."/>
            <person name="Copeland A."/>
            <person name="Barry K.W."/>
            <person name="Cichocki N."/>
            <person name="Veneault-Fourrey C."/>
            <person name="LaButti K."/>
            <person name="Lindquist E.A."/>
            <person name="Lipzen A."/>
            <person name="Lundell T."/>
            <person name="Morin E."/>
            <person name="Murat C."/>
            <person name="Riley R."/>
            <person name="Ohm R."/>
            <person name="Sun H."/>
            <person name="Tunlid A."/>
            <person name="Henrissat B."/>
            <person name="Grigoriev I.V."/>
            <person name="Hibbett D.S."/>
            <person name="Martin F."/>
        </authorList>
    </citation>
    <scope>NUCLEOTIDE SEQUENCE [LARGE SCALE GENOMIC DNA]</scope>
    <source>
        <strain evidence="9">MUT 4182</strain>
    </source>
</reference>
<name>A0A0C3MF90_9AGAM</name>
<protein>
    <recommendedName>
        <fullName evidence="6">Terpene synthase</fullName>
        <ecNumber evidence="6">4.2.3.-</ecNumber>
    </recommendedName>
</protein>
<dbReference type="PANTHER" id="PTHR35201:SF4">
    <property type="entry name" value="BETA-PINACENE SYNTHASE-RELATED"/>
    <property type="match status" value="1"/>
</dbReference>
<evidence type="ECO:0000256" key="5">
    <source>
        <dbReference type="ARBA" id="ARBA00023239"/>
    </source>
</evidence>
<dbReference type="AlphaFoldDB" id="A0A0C3MF90"/>
<gene>
    <name evidence="8" type="ORF">M407DRAFT_214353</name>
</gene>
<evidence type="ECO:0000313" key="8">
    <source>
        <dbReference type="EMBL" id="KIO32392.1"/>
    </source>
</evidence>
<dbReference type="SFLD" id="SFLDG01020">
    <property type="entry name" value="Terpene_Cyclase_Like_2"/>
    <property type="match status" value="1"/>
</dbReference>
<reference evidence="8 9" key="1">
    <citation type="submission" date="2014-04" db="EMBL/GenBank/DDBJ databases">
        <authorList>
            <consortium name="DOE Joint Genome Institute"/>
            <person name="Kuo A."/>
            <person name="Girlanda M."/>
            <person name="Perotto S."/>
            <person name="Kohler A."/>
            <person name="Nagy L.G."/>
            <person name="Floudas D."/>
            <person name="Copeland A."/>
            <person name="Barry K.W."/>
            <person name="Cichocki N."/>
            <person name="Veneault-Fourrey C."/>
            <person name="LaButti K."/>
            <person name="Lindquist E.A."/>
            <person name="Lipzen A."/>
            <person name="Lundell T."/>
            <person name="Morin E."/>
            <person name="Murat C."/>
            <person name="Sun H."/>
            <person name="Tunlid A."/>
            <person name="Henrissat B."/>
            <person name="Grigoriev I.V."/>
            <person name="Hibbett D.S."/>
            <person name="Martin F."/>
            <person name="Nordberg H.P."/>
            <person name="Cantor M.N."/>
            <person name="Hua S.X."/>
        </authorList>
    </citation>
    <scope>NUCLEOTIDE SEQUENCE [LARGE SCALE GENOMIC DNA]</scope>
    <source>
        <strain evidence="8 9">MUT 4182</strain>
    </source>
</reference>
<evidence type="ECO:0000256" key="2">
    <source>
        <dbReference type="ARBA" id="ARBA00006333"/>
    </source>
</evidence>
<dbReference type="GO" id="GO:0046872">
    <property type="term" value="F:metal ion binding"/>
    <property type="evidence" value="ECO:0007669"/>
    <property type="project" value="UniProtKB-KW"/>
</dbReference>
<dbReference type="Gene3D" id="1.10.600.10">
    <property type="entry name" value="Farnesyl Diphosphate Synthase"/>
    <property type="match status" value="1"/>
</dbReference>
<comment type="similarity">
    <text evidence="2 6">Belongs to the terpene synthase family.</text>
</comment>
<evidence type="ECO:0000256" key="4">
    <source>
        <dbReference type="ARBA" id="ARBA00022842"/>
    </source>
</evidence>
<dbReference type="Proteomes" id="UP000054248">
    <property type="component" value="Unassembled WGS sequence"/>
</dbReference>
<organism evidence="8 9">
    <name type="scientific">Tulasnella calospora MUT 4182</name>
    <dbReference type="NCBI Taxonomy" id="1051891"/>
    <lineage>
        <taxon>Eukaryota</taxon>
        <taxon>Fungi</taxon>
        <taxon>Dikarya</taxon>
        <taxon>Basidiomycota</taxon>
        <taxon>Agaricomycotina</taxon>
        <taxon>Agaricomycetes</taxon>
        <taxon>Cantharellales</taxon>
        <taxon>Tulasnellaceae</taxon>
        <taxon>Tulasnella</taxon>
    </lineage>
</organism>
<dbReference type="EC" id="4.2.3.-" evidence="6"/>
<proteinExistence type="inferred from homology"/>
<sequence>MDTRMRSPTPLPTPPVTPRPTGPYYTITDFIGYSPYKLRVNPYYQPTAAISEQWLDDHHVHPSARKRAAFEACNFGLLTAMCYPDADYERFRVLCDYINCLFAFDDLTDEGGLRKNGDGTKKASDIIMNALTHPFSYETEFRCGQVFSSFWGRAVELGCTTGTQRRFLEYTDLYVQAVHEQVVHRAKNYIPPLEEFIRLRRDTGALKMCFAMGEFGLNVDIPDVVFECPQIKIMEDCANDVVVLSNDIYSYNIEQAQGDTCNIIEAAMKERGLDVQAAMDYAGELVKGRIDLYTATKAQLPSWGPKVDADVQRYLRVCEDWMTGGFHWSLESKRYFGEQVTSVKKTLCVEILPKEAPRGQIAIPDLDRAS</sequence>
<dbReference type="InterPro" id="IPR034686">
    <property type="entry name" value="Terpene_cyclase-like_2"/>
</dbReference>
<dbReference type="HOGENOM" id="CLU_042538_2_1_1"/>
<dbReference type="GO" id="GO:0008299">
    <property type="term" value="P:isoprenoid biosynthetic process"/>
    <property type="evidence" value="ECO:0007669"/>
    <property type="project" value="UniProtKB-ARBA"/>
</dbReference>
<evidence type="ECO:0000256" key="3">
    <source>
        <dbReference type="ARBA" id="ARBA00022723"/>
    </source>
</evidence>
<keyword evidence="4 6" id="KW-0460">Magnesium</keyword>